<reference evidence="1 2" key="1">
    <citation type="journal article" date="2023" name="Microb. Genom.">
        <title>Mesoterricola silvestris gen. nov., sp. nov., Mesoterricola sediminis sp. nov., Geothrix oryzae sp. nov., Geothrix edaphica sp. nov., Geothrix rubra sp. nov., and Geothrix limicola sp. nov., six novel members of Acidobacteriota isolated from soils.</title>
        <authorList>
            <person name="Weisberg A.J."/>
            <person name="Pearce E."/>
            <person name="Kramer C.G."/>
            <person name="Chang J.H."/>
            <person name="Clarke C.R."/>
        </authorList>
    </citation>
    <scope>NUCLEOTIDE SEQUENCE [LARGE SCALE GENOMIC DNA]</scope>
    <source>
        <strain evidence="1 2">NE20-4-1</strain>
    </source>
</reference>
<dbReference type="RefSeq" id="WP_319703501.1">
    <property type="nucleotide sequence ID" value="NZ_JARAWJ010000040.1"/>
</dbReference>
<evidence type="ECO:0008006" key="3">
    <source>
        <dbReference type="Google" id="ProtNLM"/>
    </source>
</evidence>
<proteinExistence type="predicted"/>
<comment type="caution">
    <text evidence="1">The sequence shown here is derived from an EMBL/GenBank/DDBJ whole genome shotgun (WGS) entry which is preliminary data.</text>
</comment>
<dbReference type="Proteomes" id="UP001282474">
    <property type="component" value="Unassembled WGS sequence"/>
</dbReference>
<accession>A0ABU4N0V4</accession>
<sequence length="69" mass="7432">MTAIDTTRERIISQLEAGHAEMNRVGLGSPALDDFNAEVIRQISEADDPTATLDAIVQLMREHRAGAAA</sequence>
<organism evidence="1 2">
    <name type="scientific">Streptomyces caniscabiei</name>
    <dbReference type="NCBI Taxonomy" id="2746961"/>
    <lineage>
        <taxon>Bacteria</taxon>
        <taxon>Bacillati</taxon>
        <taxon>Actinomycetota</taxon>
        <taxon>Actinomycetes</taxon>
        <taxon>Kitasatosporales</taxon>
        <taxon>Streptomycetaceae</taxon>
        <taxon>Streptomyces</taxon>
    </lineage>
</organism>
<evidence type="ECO:0000313" key="1">
    <source>
        <dbReference type="EMBL" id="MDX3042704.1"/>
    </source>
</evidence>
<gene>
    <name evidence="1" type="ORF">PV383_36830</name>
</gene>
<protein>
    <recommendedName>
        <fullName evidence="3">Antitoxin VbhA domain-containing protein</fullName>
    </recommendedName>
</protein>
<keyword evidence="2" id="KW-1185">Reference proteome</keyword>
<dbReference type="EMBL" id="JARAWJ010000040">
    <property type="protein sequence ID" value="MDX3042704.1"/>
    <property type="molecule type" value="Genomic_DNA"/>
</dbReference>
<evidence type="ECO:0000313" key="2">
    <source>
        <dbReference type="Proteomes" id="UP001282474"/>
    </source>
</evidence>
<name>A0ABU4N0V4_9ACTN</name>